<dbReference type="OMA" id="MENGNCE"/>
<keyword evidence="5 10" id="KW-0297">G-protein coupled receptor</keyword>
<keyword evidence="4 12" id="KW-1133">Transmembrane helix</keyword>
<evidence type="ECO:0000256" key="9">
    <source>
        <dbReference type="ARBA" id="ARBA00023224"/>
    </source>
</evidence>
<dbReference type="GO" id="GO:0007204">
    <property type="term" value="P:positive regulation of cytosolic calcium ion concentration"/>
    <property type="evidence" value="ECO:0007669"/>
    <property type="project" value="TreeGrafter"/>
</dbReference>
<dbReference type="CDD" id="cd14981">
    <property type="entry name" value="7tmA_Prostanoid_R"/>
    <property type="match status" value="1"/>
</dbReference>
<evidence type="ECO:0000256" key="6">
    <source>
        <dbReference type="ARBA" id="ARBA00023136"/>
    </source>
</evidence>
<evidence type="ECO:0000259" key="13">
    <source>
        <dbReference type="PROSITE" id="PS50262"/>
    </source>
</evidence>
<evidence type="ECO:0000256" key="2">
    <source>
        <dbReference type="ARBA" id="ARBA00022475"/>
    </source>
</evidence>
<dbReference type="GO" id="GO:0006954">
    <property type="term" value="P:inflammatory response"/>
    <property type="evidence" value="ECO:0007669"/>
    <property type="project" value="TreeGrafter"/>
</dbReference>
<feature type="transmembrane region" description="Helical" evidence="12">
    <location>
        <begin position="185"/>
        <end position="208"/>
    </location>
</feature>
<evidence type="ECO:0000256" key="7">
    <source>
        <dbReference type="ARBA" id="ARBA00023170"/>
    </source>
</evidence>
<name>A0A8C4Q2U2_EPTBU</name>
<dbReference type="PROSITE" id="PS50262">
    <property type="entry name" value="G_PROTEIN_RECEP_F1_2"/>
    <property type="match status" value="1"/>
</dbReference>
<evidence type="ECO:0000256" key="11">
    <source>
        <dbReference type="SAM" id="MobiDB-lite"/>
    </source>
</evidence>
<evidence type="ECO:0000256" key="4">
    <source>
        <dbReference type="ARBA" id="ARBA00022989"/>
    </source>
</evidence>
<dbReference type="Ensembl" id="ENSEBUT00000009700.1">
    <property type="protein sequence ID" value="ENSEBUP00000009181.1"/>
    <property type="gene ID" value="ENSEBUG00000005921.1"/>
</dbReference>
<dbReference type="InterPro" id="IPR008365">
    <property type="entry name" value="Prostanoid_rcpt"/>
</dbReference>
<dbReference type="InterPro" id="IPR000276">
    <property type="entry name" value="GPCR_Rhodpsn"/>
</dbReference>
<feature type="transmembrane region" description="Helical" evidence="12">
    <location>
        <begin position="24"/>
        <end position="44"/>
    </location>
</feature>
<evidence type="ECO:0000256" key="12">
    <source>
        <dbReference type="SAM" id="Phobius"/>
    </source>
</evidence>
<dbReference type="PROSITE" id="PS00237">
    <property type="entry name" value="G_PROTEIN_RECEP_F1_1"/>
    <property type="match status" value="1"/>
</dbReference>
<sequence length="416" mass="45549">MAGINNSHMGLSCKLDNASPWPSAFMFAIGVVGNGLALTLLAMAPPRQRSAFLTLVCSLAVTDLVSTLMSSPVVLASHATGKSLMDMGGQALCNYFVICMLFFGLATMGILCAMAAERCLSLCQPYTFARRFNSAIARRVLLVLYVLSMVAAALPLFGVGSPRMYKPCTWCYVEMRRSPAYSLTYAGITATLAIATLIMNAAAAVALFRMHHAAPPQGHMVIMPATSTLAGPSPAASLLWKHISFRQRLLVHRPRPIEIEHLLLLAIMTLVFLVCSVPLMITAFIDAADPENKDYRRDLQGLRFASFNPILDPWIFIIFRRAMLCRVAALPCLQPFCRRRQCEVTLKKRNGRTKGWNERISLTTSLSSLQVTVPEQSCDLSFEANCQEQTILGQVESRSETNGSISTVPSTSQSQT</sequence>
<dbReference type="SUPFAM" id="SSF81321">
    <property type="entry name" value="Family A G protein-coupled receptor-like"/>
    <property type="match status" value="1"/>
</dbReference>
<keyword evidence="2" id="KW-1003">Cell membrane</keyword>
<dbReference type="Proteomes" id="UP000694388">
    <property type="component" value="Unplaced"/>
</dbReference>
<proteinExistence type="inferred from homology"/>
<evidence type="ECO:0000256" key="8">
    <source>
        <dbReference type="ARBA" id="ARBA00023180"/>
    </source>
</evidence>
<feature type="transmembrane region" description="Helical" evidence="12">
    <location>
        <begin position="262"/>
        <end position="285"/>
    </location>
</feature>
<protein>
    <recommendedName>
        <fullName evidence="13">G-protein coupled receptors family 1 profile domain-containing protein</fullName>
    </recommendedName>
</protein>
<evidence type="ECO:0000313" key="14">
    <source>
        <dbReference type="Ensembl" id="ENSEBUP00000009181.1"/>
    </source>
</evidence>
<keyword evidence="9 10" id="KW-0807">Transducer</keyword>
<feature type="transmembrane region" description="Helical" evidence="12">
    <location>
        <begin position="51"/>
        <end position="75"/>
    </location>
</feature>
<keyword evidence="15" id="KW-1185">Reference proteome</keyword>
<feature type="transmembrane region" description="Helical" evidence="12">
    <location>
        <begin position="136"/>
        <end position="157"/>
    </location>
</feature>
<dbReference type="PANTHER" id="PTHR11866">
    <property type="entry name" value="G-PROTEIN COUPLED RECEPTOR FAMILY 1 MEMBER"/>
    <property type="match status" value="1"/>
</dbReference>
<dbReference type="PANTHER" id="PTHR11866:SF16">
    <property type="entry name" value="PROSTAGLANDIN E2 RECEPTOR EP4 SUBTYPE-LIKE PROTEIN"/>
    <property type="match status" value="1"/>
</dbReference>
<keyword evidence="7 10" id="KW-0675">Receptor</keyword>
<dbReference type="PRINTS" id="PR00237">
    <property type="entry name" value="GPCRRHODOPSN"/>
</dbReference>
<dbReference type="GO" id="GO:0007189">
    <property type="term" value="P:adenylate cyclase-activating G protein-coupled receptor signaling pathway"/>
    <property type="evidence" value="ECO:0007669"/>
    <property type="project" value="TreeGrafter"/>
</dbReference>
<dbReference type="Gene3D" id="1.20.1070.10">
    <property type="entry name" value="Rhodopsin 7-helix transmembrane proteins"/>
    <property type="match status" value="1"/>
</dbReference>
<evidence type="ECO:0000256" key="5">
    <source>
        <dbReference type="ARBA" id="ARBA00023040"/>
    </source>
</evidence>
<dbReference type="GO" id="GO:0005886">
    <property type="term" value="C:plasma membrane"/>
    <property type="evidence" value="ECO:0007669"/>
    <property type="project" value="UniProtKB-SubCell"/>
</dbReference>
<feature type="domain" description="G-protein coupled receptors family 1 profile" evidence="13">
    <location>
        <begin position="33"/>
        <end position="316"/>
    </location>
</feature>
<feature type="compositionally biased region" description="Polar residues" evidence="11">
    <location>
        <begin position="400"/>
        <end position="416"/>
    </location>
</feature>
<accession>A0A8C4Q2U2</accession>
<comment type="subcellular location">
    <subcellularLocation>
        <location evidence="1">Cell membrane</location>
        <topology evidence="1">Multi-pass membrane protein</topology>
    </subcellularLocation>
</comment>
<feature type="region of interest" description="Disordered" evidence="11">
    <location>
        <begin position="396"/>
        <end position="416"/>
    </location>
</feature>
<dbReference type="GO" id="GO:0004930">
    <property type="term" value="F:G protein-coupled receptor activity"/>
    <property type="evidence" value="ECO:0007669"/>
    <property type="project" value="UniProtKB-KW"/>
</dbReference>
<dbReference type="Ensembl" id="ENSEBUT00000009693.1">
    <property type="protein sequence ID" value="ENSEBUP00000009173.1"/>
    <property type="gene ID" value="ENSEBUG00000005921.1"/>
</dbReference>
<comment type="similarity">
    <text evidence="10">Belongs to the G-protein coupled receptor 1 family.</text>
</comment>
<dbReference type="AlphaFoldDB" id="A0A8C4Q2U2"/>
<keyword evidence="6 12" id="KW-0472">Membrane</keyword>
<evidence type="ECO:0000256" key="1">
    <source>
        <dbReference type="ARBA" id="ARBA00004651"/>
    </source>
</evidence>
<keyword evidence="8" id="KW-0325">Glycoprotein</keyword>
<dbReference type="GeneTree" id="ENSGT01050000244902"/>
<keyword evidence="3 10" id="KW-0812">Transmembrane</keyword>
<feature type="transmembrane region" description="Helical" evidence="12">
    <location>
        <begin position="95"/>
        <end position="116"/>
    </location>
</feature>
<dbReference type="InterPro" id="IPR017452">
    <property type="entry name" value="GPCR_Rhodpsn_7TM"/>
</dbReference>
<evidence type="ECO:0000256" key="3">
    <source>
        <dbReference type="ARBA" id="ARBA00022692"/>
    </source>
</evidence>
<dbReference type="PRINTS" id="PR01788">
    <property type="entry name" value="PROSTANOIDR"/>
</dbReference>
<evidence type="ECO:0000313" key="15">
    <source>
        <dbReference type="Proteomes" id="UP000694388"/>
    </source>
</evidence>
<reference evidence="14" key="1">
    <citation type="submission" date="2025-05" db="UniProtKB">
        <authorList>
            <consortium name="Ensembl"/>
        </authorList>
    </citation>
    <scope>IDENTIFICATION</scope>
</reference>
<dbReference type="Pfam" id="PF00001">
    <property type="entry name" value="7tm_1"/>
    <property type="match status" value="1"/>
</dbReference>
<organism evidence="14 15">
    <name type="scientific">Eptatretus burgeri</name>
    <name type="common">Inshore hagfish</name>
    <dbReference type="NCBI Taxonomy" id="7764"/>
    <lineage>
        <taxon>Eukaryota</taxon>
        <taxon>Metazoa</taxon>
        <taxon>Chordata</taxon>
        <taxon>Craniata</taxon>
        <taxon>Vertebrata</taxon>
        <taxon>Cyclostomata</taxon>
        <taxon>Myxini</taxon>
        <taxon>Myxiniformes</taxon>
        <taxon>Myxinidae</taxon>
        <taxon>Eptatretinae</taxon>
        <taxon>Eptatretus</taxon>
    </lineage>
</organism>
<evidence type="ECO:0000256" key="10">
    <source>
        <dbReference type="RuleBase" id="RU000688"/>
    </source>
</evidence>